<protein>
    <recommendedName>
        <fullName evidence="1">Apple domain-containing protein</fullName>
    </recommendedName>
</protein>
<name>A0A9D4IZ29_DREPO</name>
<sequence length="144" mass="16108">LVITKQHTITLPYAQCIERCLRTSSCTFMQYDENTSLCQLYTQTLPTPGAGTRQIVSMADFLVGTMHPESQTGSGNRHCDRAVMANLDMVPTVDGLKFDPVPGGHKTEHMTFTRGDYCGRFAVTNNNNILYIDHDSQMTPIEFQ</sequence>
<dbReference type="EMBL" id="JAIWYP010000007">
    <property type="protein sequence ID" value="KAH3793641.1"/>
    <property type="molecule type" value="Genomic_DNA"/>
</dbReference>
<feature type="non-terminal residue" evidence="2">
    <location>
        <position position="1"/>
    </location>
</feature>
<accession>A0A9D4IZ29</accession>
<dbReference type="Proteomes" id="UP000828390">
    <property type="component" value="Unassembled WGS sequence"/>
</dbReference>
<gene>
    <name evidence="2" type="ORF">DPMN_147156</name>
</gene>
<dbReference type="AlphaFoldDB" id="A0A9D4IZ29"/>
<reference evidence="2" key="2">
    <citation type="submission" date="2020-11" db="EMBL/GenBank/DDBJ databases">
        <authorList>
            <person name="McCartney M.A."/>
            <person name="Auch B."/>
            <person name="Kono T."/>
            <person name="Mallez S."/>
            <person name="Becker A."/>
            <person name="Gohl D.M."/>
            <person name="Silverstein K.A.T."/>
            <person name="Koren S."/>
            <person name="Bechman K.B."/>
            <person name="Herman A."/>
            <person name="Abrahante J.E."/>
            <person name="Garbe J."/>
        </authorList>
    </citation>
    <scope>NUCLEOTIDE SEQUENCE</scope>
    <source>
        <strain evidence="2">Duluth1</strain>
        <tissue evidence="2">Whole animal</tissue>
    </source>
</reference>
<comment type="caution">
    <text evidence="2">The sequence shown here is derived from an EMBL/GenBank/DDBJ whole genome shotgun (WGS) entry which is preliminary data.</text>
</comment>
<feature type="domain" description="Apple" evidence="1">
    <location>
        <begin position="14"/>
        <end position="47"/>
    </location>
</feature>
<keyword evidence="3" id="KW-1185">Reference proteome</keyword>
<evidence type="ECO:0000313" key="3">
    <source>
        <dbReference type="Proteomes" id="UP000828390"/>
    </source>
</evidence>
<evidence type="ECO:0000313" key="2">
    <source>
        <dbReference type="EMBL" id="KAH3793641.1"/>
    </source>
</evidence>
<evidence type="ECO:0000259" key="1">
    <source>
        <dbReference type="Pfam" id="PF00024"/>
    </source>
</evidence>
<reference evidence="2" key="1">
    <citation type="journal article" date="2019" name="bioRxiv">
        <title>The Genome of the Zebra Mussel, Dreissena polymorpha: A Resource for Invasive Species Research.</title>
        <authorList>
            <person name="McCartney M.A."/>
            <person name="Auch B."/>
            <person name="Kono T."/>
            <person name="Mallez S."/>
            <person name="Zhang Y."/>
            <person name="Obille A."/>
            <person name="Becker A."/>
            <person name="Abrahante J.E."/>
            <person name="Garbe J."/>
            <person name="Badalamenti J.P."/>
            <person name="Herman A."/>
            <person name="Mangelson H."/>
            <person name="Liachko I."/>
            <person name="Sullivan S."/>
            <person name="Sone E.D."/>
            <person name="Koren S."/>
            <person name="Silverstein K.A.T."/>
            <person name="Beckman K.B."/>
            <person name="Gohl D.M."/>
        </authorList>
    </citation>
    <scope>NUCLEOTIDE SEQUENCE</scope>
    <source>
        <strain evidence="2">Duluth1</strain>
        <tissue evidence="2">Whole animal</tissue>
    </source>
</reference>
<dbReference type="InterPro" id="IPR003609">
    <property type="entry name" value="Pan_app"/>
</dbReference>
<organism evidence="2 3">
    <name type="scientific">Dreissena polymorpha</name>
    <name type="common">Zebra mussel</name>
    <name type="synonym">Mytilus polymorpha</name>
    <dbReference type="NCBI Taxonomy" id="45954"/>
    <lineage>
        <taxon>Eukaryota</taxon>
        <taxon>Metazoa</taxon>
        <taxon>Spiralia</taxon>
        <taxon>Lophotrochozoa</taxon>
        <taxon>Mollusca</taxon>
        <taxon>Bivalvia</taxon>
        <taxon>Autobranchia</taxon>
        <taxon>Heteroconchia</taxon>
        <taxon>Euheterodonta</taxon>
        <taxon>Imparidentia</taxon>
        <taxon>Neoheterodontei</taxon>
        <taxon>Myida</taxon>
        <taxon>Dreissenoidea</taxon>
        <taxon>Dreissenidae</taxon>
        <taxon>Dreissena</taxon>
    </lineage>
</organism>
<proteinExistence type="predicted"/>
<dbReference type="Pfam" id="PF00024">
    <property type="entry name" value="PAN_1"/>
    <property type="match status" value="1"/>
</dbReference>
<feature type="non-terminal residue" evidence="2">
    <location>
        <position position="144"/>
    </location>
</feature>